<feature type="domain" description="NodB homology" evidence="1">
    <location>
        <begin position="65"/>
        <end position="281"/>
    </location>
</feature>
<dbReference type="GO" id="GO:0005975">
    <property type="term" value="P:carbohydrate metabolic process"/>
    <property type="evidence" value="ECO:0007669"/>
    <property type="project" value="InterPro"/>
</dbReference>
<dbReference type="InterPro" id="IPR011330">
    <property type="entry name" value="Glyco_hydro/deAcase_b/a-brl"/>
</dbReference>
<organism evidence="2 3">
    <name type="scientific">Streptosporangium canum</name>
    <dbReference type="NCBI Taxonomy" id="324952"/>
    <lineage>
        <taxon>Bacteria</taxon>
        <taxon>Bacillati</taxon>
        <taxon>Actinomycetota</taxon>
        <taxon>Actinomycetes</taxon>
        <taxon>Streptosporangiales</taxon>
        <taxon>Streptosporangiaceae</taxon>
        <taxon>Streptosporangium</taxon>
    </lineage>
</organism>
<dbReference type="InterPro" id="IPR002509">
    <property type="entry name" value="NODB_dom"/>
</dbReference>
<evidence type="ECO:0000313" key="2">
    <source>
        <dbReference type="EMBL" id="SFL14193.1"/>
    </source>
</evidence>
<dbReference type="EMBL" id="FOQY01000059">
    <property type="protein sequence ID" value="SFL14193.1"/>
    <property type="molecule type" value="Genomic_DNA"/>
</dbReference>
<gene>
    <name evidence="2" type="ORF">SAMN05216275_1598</name>
</gene>
<protein>
    <submittedName>
        <fullName evidence="2">Peptidoglycan/xylan/chitin deacetylase, PgdA/CDA1 family</fullName>
    </submittedName>
</protein>
<dbReference type="GO" id="GO:0016810">
    <property type="term" value="F:hydrolase activity, acting on carbon-nitrogen (but not peptide) bonds"/>
    <property type="evidence" value="ECO:0007669"/>
    <property type="project" value="InterPro"/>
</dbReference>
<dbReference type="PANTHER" id="PTHR43123">
    <property type="entry name" value="POLYSACCHARIDE DEACETYLASE-RELATED"/>
    <property type="match status" value="1"/>
</dbReference>
<name>A0A1I4F9R0_9ACTN</name>
<evidence type="ECO:0000313" key="3">
    <source>
        <dbReference type="Proteomes" id="UP000199111"/>
    </source>
</evidence>
<dbReference type="RefSeq" id="WP_177245525.1">
    <property type="nucleotide sequence ID" value="NZ_FOQY01000059.1"/>
</dbReference>
<reference evidence="3" key="1">
    <citation type="submission" date="2016-10" db="EMBL/GenBank/DDBJ databases">
        <authorList>
            <person name="Varghese N."/>
            <person name="Submissions S."/>
        </authorList>
    </citation>
    <scope>NUCLEOTIDE SEQUENCE [LARGE SCALE GENOMIC DNA]</scope>
    <source>
        <strain evidence="3">CGMCC 4.2126</strain>
    </source>
</reference>
<dbReference type="Gene3D" id="3.20.20.370">
    <property type="entry name" value="Glycoside hydrolase/deacetylase"/>
    <property type="match status" value="1"/>
</dbReference>
<keyword evidence="3" id="KW-1185">Reference proteome</keyword>
<dbReference type="Proteomes" id="UP000199111">
    <property type="component" value="Unassembled WGS sequence"/>
</dbReference>
<proteinExistence type="predicted"/>
<accession>A0A1I4F9R0</accession>
<dbReference type="AlphaFoldDB" id="A0A1I4F9R0"/>
<dbReference type="GeneID" id="96303665"/>
<dbReference type="PANTHER" id="PTHR43123:SF4">
    <property type="entry name" value="POLYSACCHARIDE DEACETYLASE"/>
    <property type="match status" value="1"/>
</dbReference>
<evidence type="ECO:0000259" key="1">
    <source>
        <dbReference type="PROSITE" id="PS51677"/>
    </source>
</evidence>
<dbReference type="PROSITE" id="PS51677">
    <property type="entry name" value="NODB"/>
    <property type="match status" value="1"/>
</dbReference>
<sequence length="301" mass="33921">MTASRDFVGYGQSPPEFSWPNGARLAVNFVVNYEEGAERNLLDGDTTRETLVEAKYDVPEGERELFAESTFEYGSRVGIWRILQALDDHGVIPTVFASALALERNAPVTEAIIKRGCDVVGHGYRWIPHTGMTVEEERRNIENCVAALERLTRRPVKGWFTRPPNTVHTRSLLAQAGLAYDAGSVSDDLPYWDQVDGRPFLIVPYSLDVNDTKFYKGQFFTADDFARYAIDCFDVLLAESARHPRMMSIGLHPRIIGRPARLAGLLRVLDRISARDDIWITGRDAIADFWRERFPPAESAA</sequence>
<dbReference type="SUPFAM" id="SSF88713">
    <property type="entry name" value="Glycoside hydrolase/deacetylase"/>
    <property type="match status" value="1"/>
</dbReference>
<dbReference type="Pfam" id="PF01522">
    <property type="entry name" value="Polysacc_deac_1"/>
    <property type="match status" value="1"/>
</dbReference>